<evidence type="ECO:0000313" key="3">
    <source>
        <dbReference type="Proteomes" id="UP000792457"/>
    </source>
</evidence>
<accession>A0A8K0K5L9</accession>
<proteinExistence type="predicted"/>
<dbReference type="Proteomes" id="UP000792457">
    <property type="component" value="Unassembled WGS sequence"/>
</dbReference>
<evidence type="ECO:0000256" key="1">
    <source>
        <dbReference type="SAM" id="Coils"/>
    </source>
</evidence>
<dbReference type="EMBL" id="KZ308335">
    <property type="protein sequence ID" value="KAG8227700.1"/>
    <property type="molecule type" value="Genomic_DNA"/>
</dbReference>
<comment type="caution">
    <text evidence="2">The sequence shown here is derived from an EMBL/GenBank/DDBJ whole genome shotgun (WGS) entry which is preliminary data.</text>
</comment>
<organism evidence="2 3">
    <name type="scientific">Ladona fulva</name>
    <name type="common">Scarce chaser dragonfly</name>
    <name type="synonym">Libellula fulva</name>
    <dbReference type="NCBI Taxonomy" id="123851"/>
    <lineage>
        <taxon>Eukaryota</taxon>
        <taxon>Metazoa</taxon>
        <taxon>Ecdysozoa</taxon>
        <taxon>Arthropoda</taxon>
        <taxon>Hexapoda</taxon>
        <taxon>Insecta</taxon>
        <taxon>Pterygota</taxon>
        <taxon>Palaeoptera</taxon>
        <taxon>Odonata</taxon>
        <taxon>Epiprocta</taxon>
        <taxon>Anisoptera</taxon>
        <taxon>Libelluloidea</taxon>
        <taxon>Libellulidae</taxon>
        <taxon>Ladona</taxon>
    </lineage>
</organism>
<gene>
    <name evidence="2" type="ORF">J437_LFUL007982</name>
</gene>
<keyword evidence="3" id="KW-1185">Reference proteome</keyword>
<name>A0A8K0K5L9_LADFU</name>
<reference evidence="2" key="2">
    <citation type="submission" date="2017-10" db="EMBL/GenBank/DDBJ databases">
        <title>Ladona fulva Genome sequencing and assembly.</title>
        <authorList>
            <person name="Murali S."/>
            <person name="Richards S."/>
            <person name="Bandaranaike D."/>
            <person name="Bellair M."/>
            <person name="Blankenburg K."/>
            <person name="Chao H."/>
            <person name="Dinh H."/>
            <person name="Doddapaneni H."/>
            <person name="Dugan-Rocha S."/>
            <person name="Elkadiri S."/>
            <person name="Gnanaolivu R."/>
            <person name="Hernandez B."/>
            <person name="Skinner E."/>
            <person name="Javaid M."/>
            <person name="Lee S."/>
            <person name="Li M."/>
            <person name="Ming W."/>
            <person name="Munidasa M."/>
            <person name="Muniz J."/>
            <person name="Nguyen L."/>
            <person name="Hughes D."/>
            <person name="Osuji N."/>
            <person name="Pu L.-L."/>
            <person name="Puazo M."/>
            <person name="Qu C."/>
            <person name="Quiroz J."/>
            <person name="Raj R."/>
            <person name="Weissenberger G."/>
            <person name="Xin Y."/>
            <person name="Zou X."/>
            <person name="Han Y."/>
            <person name="Worley K."/>
            <person name="Muzny D."/>
            <person name="Gibbs R."/>
        </authorList>
    </citation>
    <scope>NUCLEOTIDE SEQUENCE</scope>
    <source>
        <strain evidence="2">Sampled in the wild</strain>
    </source>
</reference>
<sequence length="240" mass="28081">MVTQYIIKIHWSYDLSKLPKFFPYFTMFSFGKKTGIFTNKEEENSNSPRDTWGFSKLFAHKYFTPNFEHQASDGNINLKHDHTKNFICHPENKIIHCFEGETCRPIVPLPASLVTEIVSEKEGRIHALEENISHLQNEFQKTKMKSCRELKRLWSLRNNSMKGRKQSISMQRNITLRKALSSPNLTWGRRGQLISLLESIKSSVKSANNSRENIFSSYLVSFPHKIKLQQEEFYLNFDQG</sequence>
<reference evidence="2" key="1">
    <citation type="submission" date="2013-04" db="EMBL/GenBank/DDBJ databases">
        <authorList>
            <person name="Qu J."/>
            <person name="Murali S.C."/>
            <person name="Bandaranaike D."/>
            <person name="Bellair M."/>
            <person name="Blankenburg K."/>
            <person name="Chao H."/>
            <person name="Dinh H."/>
            <person name="Doddapaneni H."/>
            <person name="Downs B."/>
            <person name="Dugan-Rocha S."/>
            <person name="Elkadiri S."/>
            <person name="Gnanaolivu R.D."/>
            <person name="Hernandez B."/>
            <person name="Javaid M."/>
            <person name="Jayaseelan J.C."/>
            <person name="Lee S."/>
            <person name="Li M."/>
            <person name="Ming W."/>
            <person name="Munidasa M."/>
            <person name="Muniz J."/>
            <person name="Nguyen L."/>
            <person name="Ongeri F."/>
            <person name="Osuji N."/>
            <person name="Pu L.-L."/>
            <person name="Puazo M."/>
            <person name="Qu C."/>
            <person name="Quiroz J."/>
            <person name="Raj R."/>
            <person name="Weissenberger G."/>
            <person name="Xin Y."/>
            <person name="Zou X."/>
            <person name="Han Y."/>
            <person name="Richards S."/>
            <person name="Worley K."/>
            <person name="Muzny D."/>
            <person name="Gibbs R."/>
        </authorList>
    </citation>
    <scope>NUCLEOTIDE SEQUENCE</scope>
    <source>
        <strain evidence="2">Sampled in the wild</strain>
    </source>
</reference>
<keyword evidence="1" id="KW-0175">Coiled coil</keyword>
<evidence type="ECO:0000313" key="2">
    <source>
        <dbReference type="EMBL" id="KAG8227700.1"/>
    </source>
</evidence>
<protein>
    <submittedName>
        <fullName evidence="2">Uncharacterized protein</fullName>
    </submittedName>
</protein>
<feature type="coiled-coil region" evidence="1">
    <location>
        <begin position="118"/>
        <end position="145"/>
    </location>
</feature>
<dbReference type="AlphaFoldDB" id="A0A8K0K5L9"/>